<evidence type="ECO:0000256" key="4">
    <source>
        <dbReference type="ARBA" id="ARBA00035244"/>
    </source>
</evidence>
<dbReference type="InterPro" id="IPR023574">
    <property type="entry name" value="Ribosomal_uL4_dom_sf"/>
</dbReference>
<dbReference type="InterPro" id="IPR013005">
    <property type="entry name" value="Ribosomal_uL4-like"/>
</dbReference>
<dbReference type="Pfam" id="PF00573">
    <property type="entry name" value="Ribosomal_L4"/>
    <property type="match status" value="1"/>
</dbReference>
<proteinExistence type="inferred from homology"/>
<sequence length="208" mass="23287">MKTIELDTYNIEGNKTGKIALLNEVFDVKVKPSVLHCAVINYLSSQRRGTASTRGRSEVRGGGRKPWRQKGTGRARVGSIRSPLWIGGGITFGPKPRSYEYSIPKKVKKLATMAALSSKVEKGEFIVLDELKLTQPKTKELVKILGNFKVKKPLLLIDENNGILKRAARNIKNLKVYSYSQINAYVLLNCDKIITTKDAIMKIQEKIK</sequence>
<keyword evidence="3 5" id="KW-0687">Ribonucleoprotein</keyword>
<dbReference type="GO" id="GO:0006412">
    <property type="term" value="P:translation"/>
    <property type="evidence" value="ECO:0007669"/>
    <property type="project" value="UniProtKB-UniRule"/>
</dbReference>
<dbReference type="AlphaFoldDB" id="A0A1J4SFN0"/>
<dbReference type="Gene3D" id="3.40.1370.10">
    <property type="match status" value="1"/>
</dbReference>
<dbReference type="InterPro" id="IPR002136">
    <property type="entry name" value="Ribosomal_uL4"/>
</dbReference>
<dbReference type="HAMAP" id="MF_01328_B">
    <property type="entry name" value="Ribosomal_uL4_B"/>
    <property type="match status" value="1"/>
</dbReference>
<name>A0A1J4SFN0_9BACT</name>
<gene>
    <name evidence="5" type="primary">rplD</name>
    <name evidence="7" type="ORF">AUJ66_03090</name>
</gene>
<feature type="compositionally biased region" description="Basic residues" evidence="6">
    <location>
        <begin position="62"/>
        <end position="73"/>
    </location>
</feature>
<dbReference type="GO" id="GO:0019843">
    <property type="term" value="F:rRNA binding"/>
    <property type="evidence" value="ECO:0007669"/>
    <property type="project" value="UniProtKB-UniRule"/>
</dbReference>
<evidence type="ECO:0000313" key="7">
    <source>
        <dbReference type="EMBL" id="OIN97490.1"/>
    </source>
</evidence>
<dbReference type="PANTHER" id="PTHR10746:SF6">
    <property type="entry name" value="LARGE RIBOSOMAL SUBUNIT PROTEIN UL4M"/>
    <property type="match status" value="1"/>
</dbReference>
<comment type="function">
    <text evidence="5">Forms part of the polypeptide exit tunnel.</text>
</comment>
<accession>A0A1J4SFN0</accession>
<keyword evidence="2 5" id="KW-0689">Ribosomal protein</keyword>
<keyword evidence="5" id="KW-0699">rRNA-binding</keyword>
<comment type="function">
    <text evidence="5">One of the primary rRNA binding proteins, this protein initially binds near the 5'-end of the 23S rRNA. It is important during the early stages of 50S assembly. It makes multiple contacts with different domains of the 23S rRNA in the assembled 50S subunit and ribosome.</text>
</comment>
<dbReference type="EMBL" id="MNUO01000046">
    <property type="protein sequence ID" value="OIN97490.1"/>
    <property type="molecule type" value="Genomic_DNA"/>
</dbReference>
<organism evidence="7 8">
    <name type="scientific">Candidatus Desantisbacteria bacterium CG1_02_38_46</name>
    <dbReference type="NCBI Taxonomy" id="1817893"/>
    <lineage>
        <taxon>Bacteria</taxon>
        <taxon>Candidatus Desantisiibacteriota</taxon>
    </lineage>
</organism>
<dbReference type="SUPFAM" id="SSF52166">
    <property type="entry name" value="Ribosomal protein L4"/>
    <property type="match status" value="1"/>
</dbReference>
<dbReference type="STRING" id="1817893.AUJ66_03090"/>
<dbReference type="PANTHER" id="PTHR10746">
    <property type="entry name" value="50S RIBOSOMAL PROTEIN L4"/>
    <property type="match status" value="1"/>
</dbReference>
<dbReference type="GO" id="GO:0003735">
    <property type="term" value="F:structural constituent of ribosome"/>
    <property type="evidence" value="ECO:0007669"/>
    <property type="project" value="InterPro"/>
</dbReference>
<dbReference type="GO" id="GO:0005840">
    <property type="term" value="C:ribosome"/>
    <property type="evidence" value="ECO:0007669"/>
    <property type="project" value="UniProtKB-KW"/>
</dbReference>
<evidence type="ECO:0000313" key="8">
    <source>
        <dbReference type="Proteomes" id="UP000182278"/>
    </source>
</evidence>
<dbReference type="NCBIfam" id="TIGR03953">
    <property type="entry name" value="rplD_bact"/>
    <property type="match status" value="1"/>
</dbReference>
<evidence type="ECO:0000256" key="5">
    <source>
        <dbReference type="HAMAP-Rule" id="MF_01328"/>
    </source>
</evidence>
<protein>
    <recommendedName>
        <fullName evidence="4 5">Large ribosomal subunit protein uL4</fullName>
    </recommendedName>
</protein>
<evidence type="ECO:0000256" key="3">
    <source>
        <dbReference type="ARBA" id="ARBA00023274"/>
    </source>
</evidence>
<comment type="caution">
    <text evidence="7">The sequence shown here is derived from an EMBL/GenBank/DDBJ whole genome shotgun (WGS) entry which is preliminary data.</text>
</comment>
<comment type="similarity">
    <text evidence="1 5">Belongs to the universal ribosomal protein uL4 family.</text>
</comment>
<evidence type="ECO:0000256" key="6">
    <source>
        <dbReference type="SAM" id="MobiDB-lite"/>
    </source>
</evidence>
<keyword evidence="5" id="KW-0694">RNA-binding</keyword>
<feature type="region of interest" description="Disordered" evidence="6">
    <location>
        <begin position="50"/>
        <end position="73"/>
    </location>
</feature>
<evidence type="ECO:0000256" key="1">
    <source>
        <dbReference type="ARBA" id="ARBA00010528"/>
    </source>
</evidence>
<dbReference type="Proteomes" id="UP000182278">
    <property type="component" value="Unassembled WGS sequence"/>
</dbReference>
<reference evidence="7 8" key="1">
    <citation type="journal article" date="2016" name="Environ. Microbiol.">
        <title>Genomic resolution of a cold subsurface aquifer community provides metabolic insights for novel microbes adapted to high CO concentrations.</title>
        <authorList>
            <person name="Probst A.J."/>
            <person name="Castelle C.J."/>
            <person name="Singh A."/>
            <person name="Brown C.T."/>
            <person name="Anantharaman K."/>
            <person name="Sharon I."/>
            <person name="Hug L.A."/>
            <person name="Burstein D."/>
            <person name="Emerson J.B."/>
            <person name="Thomas B.C."/>
            <person name="Banfield J.F."/>
        </authorList>
    </citation>
    <scope>NUCLEOTIDE SEQUENCE [LARGE SCALE GENOMIC DNA]</scope>
    <source>
        <strain evidence="7">CG1_02_38_46</strain>
    </source>
</reference>
<dbReference type="GO" id="GO:1990904">
    <property type="term" value="C:ribonucleoprotein complex"/>
    <property type="evidence" value="ECO:0007669"/>
    <property type="project" value="UniProtKB-KW"/>
</dbReference>
<evidence type="ECO:0000256" key="2">
    <source>
        <dbReference type="ARBA" id="ARBA00022980"/>
    </source>
</evidence>
<comment type="subunit">
    <text evidence="5">Part of the 50S ribosomal subunit.</text>
</comment>